<keyword evidence="3" id="KW-1185">Reference proteome</keyword>
<keyword evidence="1" id="KW-0472">Membrane</keyword>
<evidence type="ECO:0000313" key="3">
    <source>
        <dbReference type="Proteomes" id="UP001595075"/>
    </source>
</evidence>
<sequence length="94" mass="9893">MLAPTLEIDGNPLAGLQTSEREIGLFVVAYSLAGWLAGLCLGFEGERKAWLSLMCLGSLPPSFCNERTNGGLEIGAASWRTRLAARSNVGPGGK</sequence>
<gene>
    <name evidence="2" type="ORF">VTL71DRAFT_6558</name>
</gene>
<keyword evidence="1" id="KW-0812">Transmembrane</keyword>
<name>A0ABR4BXZ9_9HELO</name>
<dbReference type="EMBL" id="JAZHXI010000017">
    <property type="protein sequence ID" value="KAL2062292.1"/>
    <property type="molecule type" value="Genomic_DNA"/>
</dbReference>
<evidence type="ECO:0000256" key="1">
    <source>
        <dbReference type="SAM" id="Phobius"/>
    </source>
</evidence>
<comment type="caution">
    <text evidence="2">The sequence shown here is derived from an EMBL/GenBank/DDBJ whole genome shotgun (WGS) entry which is preliminary data.</text>
</comment>
<accession>A0ABR4BXZ9</accession>
<keyword evidence="1" id="KW-1133">Transmembrane helix</keyword>
<dbReference type="Proteomes" id="UP001595075">
    <property type="component" value="Unassembled WGS sequence"/>
</dbReference>
<evidence type="ECO:0000313" key="2">
    <source>
        <dbReference type="EMBL" id="KAL2062292.1"/>
    </source>
</evidence>
<protein>
    <submittedName>
        <fullName evidence="2">Uncharacterized protein</fullName>
    </submittedName>
</protein>
<organism evidence="2 3">
    <name type="scientific">Oculimacula yallundae</name>
    <dbReference type="NCBI Taxonomy" id="86028"/>
    <lineage>
        <taxon>Eukaryota</taxon>
        <taxon>Fungi</taxon>
        <taxon>Dikarya</taxon>
        <taxon>Ascomycota</taxon>
        <taxon>Pezizomycotina</taxon>
        <taxon>Leotiomycetes</taxon>
        <taxon>Helotiales</taxon>
        <taxon>Ploettnerulaceae</taxon>
        <taxon>Oculimacula</taxon>
    </lineage>
</organism>
<feature type="transmembrane region" description="Helical" evidence="1">
    <location>
        <begin position="23"/>
        <end position="43"/>
    </location>
</feature>
<proteinExistence type="predicted"/>
<reference evidence="2 3" key="1">
    <citation type="journal article" date="2024" name="Commun. Biol.">
        <title>Comparative genomic analysis of thermophilic fungi reveals convergent evolutionary adaptations and gene losses.</title>
        <authorList>
            <person name="Steindorff A.S."/>
            <person name="Aguilar-Pontes M.V."/>
            <person name="Robinson A.J."/>
            <person name="Andreopoulos B."/>
            <person name="LaButti K."/>
            <person name="Kuo A."/>
            <person name="Mondo S."/>
            <person name="Riley R."/>
            <person name="Otillar R."/>
            <person name="Haridas S."/>
            <person name="Lipzen A."/>
            <person name="Grimwood J."/>
            <person name="Schmutz J."/>
            <person name="Clum A."/>
            <person name="Reid I.D."/>
            <person name="Moisan M.C."/>
            <person name="Butler G."/>
            <person name="Nguyen T.T.M."/>
            <person name="Dewar K."/>
            <person name="Conant G."/>
            <person name="Drula E."/>
            <person name="Henrissat B."/>
            <person name="Hansel C."/>
            <person name="Singer S."/>
            <person name="Hutchinson M.I."/>
            <person name="de Vries R.P."/>
            <person name="Natvig D.O."/>
            <person name="Powell A.J."/>
            <person name="Tsang A."/>
            <person name="Grigoriev I.V."/>
        </authorList>
    </citation>
    <scope>NUCLEOTIDE SEQUENCE [LARGE SCALE GENOMIC DNA]</scope>
    <source>
        <strain evidence="2 3">CBS 494.80</strain>
    </source>
</reference>